<dbReference type="EMBL" id="PCDP01000035">
    <property type="protein sequence ID" value="PZM13704.1"/>
    <property type="molecule type" value="Genomic_DNA"/>
</dbReference>
<comment type="caution">
    <text evidence="1">The sequence shown here is derived from an EMBL/GenBank/DDBJ whole genome shotgun (WGS) entry which is preliminary data.</text>
</comment>
<evidence type="ECO:0000313" key="1">
    <source>
        <dbReference type="EMBL" id="PZM13704.1"/>
    </source>
</evidence>
<keyword evidence="2" id="KW-1185">Reference proteome</keyword>
<sequence length="62" mass="7068">MKKAITLVVRREFIFTLLGTTATQPPCQRWRCRDRFIQGMKQSVAANVPLENANSALDARTF</sequence>
<proteinExistence type="predicted"/>
<gene>
    <name evidence="1" type="ORF">CPY51_12510</name>
</gene>
<accession>A0A2W4D941</accession>
<protein>
    <submittedName>
        <fullName evidence="1">Uncharacterized protein</fullName>
    </submittedName>
</protein>
<dbReference type="AlphaFoldDB" id="A0A2W4D941"/>
<reference evidence="1 2" key="1">
    <citation type="journal article" date="2018" name="Sci. Rep.">
        <title>Rhizobium tumorigenes sp. nov., a novel plant tumorigenic bacterium isolated from cane gall tumors on thornless blackberry.</title>
        <authorList>
            <person name="Kuzmanovi N."/>
            <person name="Smalla K."/>
            <person name="Gronow S."/>
            <person name="PuBawska J."/>
        </authorList>
    </citation>
    <scope>NUCLEOTIDE SEQUENCE [LARGE SCALE GENOMIC DNA]</scope>
    <source>
        <strain evidence="1 2">CCBAU 85046</strain>
    </source>
</reference>
<dbReference type="Proteomes" id="UP000248925">
    <property type="component" value="Unassembled WGS sequence"/>
</dbReference>
<evidence type="ECO:0000313" key="2">
    <source>
        <dbReference type="Proteomes" id="UP000248925"/>
    </source>
</evidence>
<organism evidence="1 2">
    <name type="scientific">Rhizobium tubonense</name>
    <dbReference type="NCBI Taxonomy" id="484088"/>
    <lineage>
        <taxon>Bacteria</taxon>
        <taxon>Pseudomonadati</taxon>
        <taxon>Pseudomonadota</taxon>
        <taxon>Alphaproteobacteria</taxon>
        <taxon>Hyphomicrobiales</taxon>
        <taxon>Rhizobiaceae</taxon>
        <taxon>Rhizobium/Agrobacterium group</taxon>
        <taxon>Rhizobium</taxon>
    </lineage>
</organism>
<name>A0A2W4D941_9HYPH</name>